<proteinExistence type="predicted"/>
<protein>
    <submittedName>
        <fullName evidence="1">Uncharacterized protein</fullName>
    </submittedName>
</protein>
<dbReference type="AlphaFoldDB" id="A0A8S1WCM3"/>
<sequence length="97" mass="11180">MYFYGYLTCNGNRIISDQMTCAQPPDSVISLQSPWCSTVMKIKFQDDPYLISPQIQISFQLNLISTIALNSQARLLYQNLEQIQNVIQIQTINNNKF</sequence>
<dbReference type="OrthoDB" id="10669105at2759"/>
<gene>
    <name evidence="1" type="ORF">POCTA_138.1.T0910163</name>
</gene>
<name>A0A8S1WCM3_PAROT</name>
<evidence type="ECO:0000313" key="2">
    <source>
        <dbReference type="Proteomes" id="UP000683925"/>
    </source>
</evidence>
<reference evidence="1" key="1">
    <citation type="submission" date="2021-01" db="EMBL/GenBank/DDBJ databases">
        <authorList>
            <consortium name="Genoscope - CEA"/>
            <person name="William W."/>
        </authorList>
    </citation>
    <scope>NUCLEOTIDE SEQUENCE</scope>
</reference>
<dbReference type="EMBL" id="CAJJDP010000090">
    <property type="protein sequence ID" value="CAD8187974.1"/>
    <property type="molecule type" value="Genomic_DNA"/>
</dbReference>
<accession>A0A8S1WCM3</accession>
<comment type="caution">
    <text evidence="1">The sequence shown here is derived from an EMBL/GenBank/DDBJ whole genome shotgun (WGS) entry which is preliminary data.</text>
</comment>
<organism evidence="1 2">
    <name type="scientific">Paramecium octaurelia</name>
    <dbReference type="NCBI Taxonomy" id="43137"/>
    <lineage>
        <taxon>Eukaryota</taxon>
        <taxon>Sar</taxon>
        <taxon>Alveolata</taxon>
        <taxon>Ciliophora</taxon>
        <taxon>Intramacronucleata</taxon>
        <taxon>Oligohymenophorea</taxon>
        <taxon>Peniculida</taxon>
        <taxon>Parameciidae</taxon>
        <taxon>Paramecium</taxon>
    </lineage>
</organism>
<evidence type="ECO:0000313" key="1">
    <source>
        <dbReference type="EMBL" id="CAD8187974.1"/>
    </source>
</evidence>
<dbReference type="Proteomes" id="UP000683925">
    <property type="component" value="Unassembled WGS sequence"/>
</dbReference>
<keyword evidence="2" id="KW-1185">Reference proteome</keyword>